<accession>A0A834FV68</accession>
<evidence type="ECO:0000313" key="4">
    <source>
        <dbReference type="Proteomes" id="UP000626092"/>
    </source>
</evidence>
<feature type="region of interest" description="Disordered" evidence="2">
    <location>
        <begin position="1"/>
        <end position="63"/>
    </location>
</feature>
<feature type="compositionally biased region" description="Polar residues" evidence="2">
    <location>
        <begin position="36"/>
        <end position="49"/>
    </location>
</feature>
<dbReference type="Proteomes" id="UP000626092">
    <property type="component" value="Unassembled WGS sequence"/>
</dbReference>
<evidence type="ECO:0000313" key="3">
    <source>
        <dbReference type="EMBL" id="KAF7113334.1"/>
    </source>
</evidence>
<protein>
    <submittedName>
        <fullName evidence="3">Uncharacterized protein</fullName>
    </submittedName>
</protein>
<dbReference type="OrthoDB" id="1797201at2759"/>
<keyword evidence="4" id="KW-1185">Reference proteome</keyword>
<dbReference type="AlphaFoldDB" id="A0A834FV68"/>
<feature type="compositionally biased region" description="Low complexity" evidence="2">
    <location>
        <begin position="9"/>
        <end position="21"/>
    </location>
</feature>
<dbReference type="EMBL" id="WJXA01000298">
    <property type="protein sequence ID" value="KAF7113334.1"/>
    <property type="molecule type" value="Genomic_DNA"/>
</dbReference>
<keyword evidence="1" id="KW-0175">Coiled coil</keyword>
<feature type="region of interest" description="Disordered" evidence="2">
    <location>
        <begin position="302"/>
        <end position="348"/>
    </location>
</feature>
<proteinExistence type="predicted"/>
<feature type="compositionally biased region" description="Basic and acidic residues" evidence="2">
    <location>
        <begin position="22"/>
        <end position="31"/>
    </location>
</feature>
<feature type="compositionally biased region" description="Basic and acidic residues" evidence="2">
    <location>
        <begin position="311"/>
        <end position="348"/>
    </location>
</feature>
<comment type="caution">
    <text evidence="3">The sequence shown here is derived from an EMBL/GenBank/DDBJ whole genome shotgun (WGS) entry which is preliminary data.</text>
</comment>
<feature type="coiled-coil region" evidence="1">
    <location>
        <begin position="168"/>
        <end position="212"/>
    </location>
</feature>
<name>A0A834FV68_RHOSS</name>
<organism evidence="3 4">
    <name type="scientific">Rhododendron simsii</name>
    <name type="common">Sims's rhododendron</name>
    <dbReference type="NCBI Taxonomy" id="118357"/>
    <lineage>
        <taxon>Eukaryota</taxon>
        <taxon>Viridiplantae</taxon>
        <taxon>Streptophyta</taxon>
        <taxon>Embryophyta</taxon>
        <taxon>Tracheophyta</taxon>
        <taxon>Spermatophyta</taxon>
        <taxon>Magnoliopsida</taxon>
        <taxon>eudicotyledons</taxon>
        <taxon>Gunneridae</taxon>
        <taxon>Pentapetalae</taxon>
        <taxon>asterids</taxon>
        <taxon>Ericales</taxon>
        <taxon>Ericaceae</taxon>
        <taxon>Ericoideae</taxon>
        <taxon>Rhodoreae</taxon>
        <taxon>Rhododendron</taxon>
    </lineage>
</organism>
<gene>
    <name evidence="3" type="ORF">RHSIM_RhsimUnG0136200</name>
</gene>
<evidence type="ECO:0000256" key="2">
    <source>
        <dbReference type="SAM" id="MobiDB-lite"/>
    </source>
</evidence>
<sequence>MIPTRMANSSHGRSSSDQQQQQKEKRQKTSEDVVSPNVSQSAPSKTVRTSPEKGGGNLSKPRIDLTDAATKAAIRHQFSPSYTMPDGRVLLLNDSVKEEPNPAVSLLRGLALPRDYDQVPTDLLPDFGEMCSHLVQAGKAALKAYDKASKVSAERQYRSDRDSYHTKWRISEQQAKDAEAEVKKLKKELADARDAAKTAEAEARKLKEEEREKMWLADAKGYEAGIKRAALKYTKIAHKIVNDELEVRLPDFYRLGYAAGADAIAGVMAIQPESEFLRQLPEPEVPSLDLPYTEEECLPLPLEDDDEEMIEADHQQGRVEEHAGEASNREGSTDAHDKVAKAEEVQIN</sequence>
<evidence type="ECO:0000256" key="1">
    <source>
        <dbReference type="SAM" id="Coils"/>
    </source>
</evidence>
<reference evidence="3" key="1">
    <citation type="submission" date="2019-11" db="EMBL/GenBank/DDBJ databases">
        <authorList>
            <person name="Liu Y."/>
            <person name="Hou J."/>
            <person name="Li T.-Q."/>
            <person name="Guan C.-H."/>
            <person name="Wu X."/>
            <person name="Wu H.-Z."/>
            <person name="Ling F."/>
            <person name="Zhang R."/>
            <person name="Shi X.-G."/>
            <person name="Ren J.-P."/>
            <person name="Chen E.-F."/>
            <person name="Sun J.-M."/>
        </authorList>
    </citation>
    <scope>NUCLEOTIDE SEQUENCE</scope>
    <source>
        <strain evidence="3">Adult_tree_wgs_1</strain>
        <tissue evidence="3">Leaves</tissue>
    </source>
</reference>